<dbReference type="OrthoDB" id="192288at2"/>
<dbReference type="EMBL" id="CP036289">
    <property type="protein sequence ID" value="QDU77660.1"/>
    <property type="molecule type" value="Genomic_DNA"/>
</dbReference>
<feature type="coiled-coil region" evidence="1">
    <location>
        <begin position="149"/>
        <end position="176"/>
    </location>
</feature>
<gene>
    <name evidence="3" type="ORF">Pan97_47330</name>
</gene>
<keyword evidence="1" id="KW-0175">Coiled coil</keyword>
<dbReference type="RefSeq" id="WP_144976690.1">
    <property type="nucleotide sequence ID" value="NZ_CP036289.1"/>
</dbReference>
<keyword evidence="2" id="KW-1133">Transmembrane helix</keyword>
<accession>A0A518CEK7</accession>
<evidence type="ECO:0000256" key="2">
    <source>
        <dbReference type="SAM" id="Phobius"/>
    </source>
</evidence>
<feature type="transmembrane region" description="Helical" evidence="2">
    <location>
        <begin position="188"/>
        <end position="208"/>
    </location>
</feature>
<dbReference type="Proteomes" id="UP000318626">
    <property type="component" value="Chromosome"/>
</dbReference>
<reference evidence="4" key="1">
    <citation type="submission" date="2019-02" db="EMBL/GenBank/DDBJ databases">
        <title>Deep-cultivation of Planctomycetes and their phenomic and genomic characterization uncovers novel biology.</title>
        <authorList>
            <person name="Wiegand S."/>
            <person name="Jogler M."/>
            <person name="Boedeker C."/>
            <person name="Pinto D."/>
            <person name="Vollmers J."/>
            <person name="Rivas-Marin E."/>
            <person name="Kohn T."/>
            <person name="Peeters S.H."/>
            <person name="Heuer A."/>
            <person name="Rast P."/>
            <person name="Oberbeckmann S."/>
            <person name="Bunk B."/>
            <person name="Jeske O."/>
            <person name="Meyerdierks A."/>
            <person name="Storesund J.E."/>
            <person name="Kallscheuer N."/>
            <person name="Luecker S."/>
            <person name="Lage O.M."/>
            <person name="Pohl T."/>
            <person name="Merkel B.J."/>
            <person name="Hornburger P."/>
            <person name="Mueller R.-W."/>
            <person name="Bruemmer F."/>
            <person name="Labrenz M."/>
            <person name="Spormann A.M."/>
            <person name="Op den Camp H."/>
            <person name="Overmann J."/>
            <person name="Amann R."/>
            <person name="Jetten M.S.M."/>
            <person name="Mascher T."/>
            <person name="Medema M.H."/>
            <person name="Devos D.P."/>
            <person name="Kaster A.-K."/>
            <person name="Ovreas L."/>
            <person name="Rohde M."/>
            <person name="Galperin M.Y."/>
            <person name="Jogler C."/>
        </authorList>
    </citation>
    <scope>NUCLEOTIDE SEQUENCE [LARGE SCALE GENOMIC DNA]</scope>
    <source>
        <strain evidence="4">Pan97</strain>
    </source>
</reference>
<name>A0A518CEK7_9BACT</name>
<dbReference type="KEGG" id="bvo:Pan97_47330"/>
<organism evidence="3 4">
    <name type="scientific">Bremerella volcania</name>
    <dbReference type="NCBI Taxonomy" id="2527984"/>
    <lineage>
        <taxon>Bacteria</taxon>
        <taxon>Pseudomonadati</taxon>
        <taxon>Planctomycetota</taxon>
        <taxon>Planctomycetia</taxon>
        <taxon>Pirellulales</taxon>
        <taxon>Pirellulaceae</taxon>
        <taxon>Bremerella</taxon>
    </lineage>
</organism>
<protein>
    <submittedName>
        <fullName evidence="3">CorA-like Mg2+ transporter protein</fullName>
    </submittedName>
</protein>
<feature type="transmembrane region" description="Helical" evidence="2">
    <location>
        <begin position="220"/>
        <end position="240"/>
    </location>
</feature>
<evidence type="ECO:0000313" key="3">
    <source>
        <dbReference type="EMBL" id="QDU77660.1"/>
    </source>
</evidence>
<keyword evidence="2" id="KW-0472">Membrane</keyword>
<dbReference type="AlphaFoldDB" id="A0A518CEK7"/>
<sequence>MSTASPLPMNWEVPQIFHERLGDGPGRQRVMQADGHILIVTHRPPRHGERVRGGRYFWRNPAGVLQSSDLGQGPSSMIKHLEEYNGAIARLEKAENDSQSSEEYFRVISELGPLLRATRNLHSTLQSAREASGNDRTMINFRDRSYDLERSAELLYNEAKNELDFLIAQRTEQQAASSHRMAVSAHRLNILAALFFPMVTLATIFGSSLQHGWETASAPIPFFTMLIVGFVLGLLLNWFINVPIEPKPRKRHGADARIPRSP</sequence>
<keyword evidence="2" id="KW-0812">Transmembrane</keyword>
<proteinExistence type="predicted"/>
<evidence type="ECO:0000313" key="4">
    <source>
        <dbReference type="Proteomes" id="UP000318626"/>
    </source>
</evidence>
<evidence type="ECO:0000256" key="1">
    <source>
        <dbReference type="SAM" id="Coils"/>
    </source>
</evidence>
<keyword evidence="4" id="KW-1185">Reference proteome</keyword>